<dbReference type="Proteomes" id="UP000492821">
    <property type="component" value="Unassembled WGS sequence"/>
</dbReference>
<proteinExistence type="predicted"/>
<reference evidence="2" key="1">
    <citation type="journal article" date="2013" name="Genetics">
        <title>The draft genome and transcriptome of Panagrellus redivivus are shaped by the harsh demands of a free-living lifestyle.</title>
        <authorList>
            <person name="Srinivasan J."/>
            <person name="Dillman A.R."/>
            <person name="Macchietto M.G."/>
            <person name="Heikkinen L."/>
            <person name="Lakso M."/>
            <person name="Fracchia K.M."/>
            <person name="Antoshechkin I."/>
            <person name="Mortazavi A."/>
            <person name="Wong G."/>
            <person name="Sternberg P.W."/>
        </authorList>
    </citation>
    <scope>NUCLEOTIDE SEQUENCE [LARGE SCALE GENOMIC DNA]</scope>
    <source>
        <strain evidence="2">MT8872</strain>
    </source>
</reference>
<feature type="transmembrane region" description="Helical" evidence="1">
    <location>
        <begin position="189"/>
        <end position="214"/>
    </location>
</feature>
<feature type="transmembrane region" description="Helical" evidence="1">
    <location>
        <begin position="234"/>
        <end position="250"/>
    </location>
</feature>
<dbReference type="InterPro" id="IPR051119">
    <property type="entry name" value="Nematode_SR-like"/>
</dbReference>
<dbReference type="WBParaSite" id="Pan_g8893.t1">
    <property type="protein sequence ID" value="Pan_g8893.t1"/>
    <property type="gene ID" value="Pan_g8893"/>
</dbReference>
<dbReference type="InterPro" id="IPR019426">
    <property type="entry name" value="7TM_GPCR_serpentine_rcpt_Srv"/>
</dbReference>
<evidence type="ECO:0000313" key="3">
    <source>
        <dbReference type="WBParaSite" id="Pan_g8893.t1"/>
    </source>
</evidence>
<accession>A0A7E4WBY9</accession>
<evidence type="ECO:0000256" key="1">
    <source>
        <dbReference type="SAM" id="Phobius"/>
    </source>
</evidence>
<dbReference type="PANTHER" id="PTHR31627:SF14">
    <property type="entry name" value="SERPENTINE RECEPTOR, CLASS T-RELATED"/>
    <property type="match status" value="1"/>
</dbReference>
<dbReference type="Pfam" id="PF10323">
    <property type="entry name" value="7TM_GPCR_Srv"/>
    <property type="match status" value="1"/>
</dbReference>
<dbReference type="PANTHER" id="PTHR31627">
    <property type="entry name" value="SERPENTINE RECEPTOR CLASS GAMMA-RELATED"/>
    <property type="match status" value="1"/>
</dbReference>
<reference evidence="3" key="2">
    <citation type="submission" date="2020-10" db="UniProtKB">
        <authorList>
            <consortium name="WormBaseParasite"/>
        </authorList>
    </citation>
    <scope>IDENTIFICATION</scope>
</reference>
<evidence type="ECO:0000313" key="2">
    <source>
        <dbReference type="Proteomes" id="UP000492821"/>
    </source>
</evidence>
<keyword evidence="1" id="KW-0812">Transmembrane</keyword>
<sequence length="282" mass="32939">MYFKSSYFDIVTSNAIPEWVMFWEFMILYRGRKYGYLDFALKTESWAWYVVPVFATYIHYYLKLIFYEGQILLAVNRLTAGFNPTSYNRIWKTKRIWIIRLIQFSLPVIPITFICFYPKTDIVFVYREDQKALRLIQDDWSTQATSYVDGFASLIACAVCALLYTVTVVKMSKNIKKYGLQNNMVEMKLIFSALTIFVVLIINTIKQCITWYGAAYDEHIMLLSYDLSYPIMDFMYSITPWALIITSTDVRNMVLPWKKEVASAITMSSSSFAAQKTKVTLA</sequence>
<organism evidence="2 3">
    <name type="scientific">Panagrellus redivivus</name>
    <name type="common">Microworm</name>
    <dbReference type="NCBI Taxonomy" id="6233"/>
    <lineage>
        <taxon>Eukaryota</taxon>
        <taxon>Metazoa</taxon>
        <taxon>Ecdysozoa</taxon>
        <taxon>Nematoda</taxon>
        <taxon>Chromadorea</taxon>
        <taxon>Rhabditida</taxon>
        <taxon>Tylenchina</taxon>
        <taxon>Panagrolaimomorpha</taxon>
        <taxon>Panagrolaimoidea</taxon>
        <taxon>Panagrolaimidae</taxon>
        <taxon>Panagrellus</taxon>
    </lineage>
</organism>
<feature type="transmembrane region" description="Helical" evidence="1">
    <location>
        <begin position="97"/>
        <end position="119"/>
    </location>
</feature>
<protein>
    <submittedName>
        <fullName evidence="3">Serpentine receptor class gamma</fullName>
    </submittedName>
</protein>
<keyword evidence="2" id="KW-1185">Reference proteome</keyword>
<keyword evidence="1" id="KW-0472">Membrane</keyword>
<feature type="transmembrane region" description="Helical" evidence="1">
    <location>
        <begin position="46"/>
        <end position="62"/>
    </location>
</feature>
<name>A0A7E4WBY9_PANRE</name>
<dbReference type="AlphaFoldDB" id="A0A7E4WBY9"/>
<keyword evidence="1" id="KW-1133">Transmembrane helix</keyword>
<feature type="transmembrane region" description="Helical" evidence="1">
    <location>
        <begin position="150"/>
        <end position="169"/>
    </location>
</feature>